<dbReference type="EMBL" id="KN732763">
    <property type="protein sequence ID" value="KIH58734.1"/>
    <property type="molecule type" value="Genomic_DNA"/>
</dbReference>
<dbReference type="OrthoDB" id="425344at2759"/>
<protein>
    <submittedName>
        <fullName evidence="1">Uncharacterized protein</fullName>
    </submittedName>
</protein>
<evidence type="ECO:0000313" key="1">
    <source>
        <dbReference type="EMBL" id="KIH58734.1"/>
    </source>
</evidence>
<organism evidence="1 2">
    <name type="scientific">Ancylostoma duodenale</name>
    <dbReference type="NCBI Taxonomy" id="51022"/>
    <lineage>
        <taxon>Eukaryota</taxon>
        <taxon>Metazoa</taxon>
        <taxon>Ecdysozoa</taxon>
        <taxon>Nematoda</taxon>
        <taxon>Chromadorea</taxon>
        <taxon>Rhabditida</taxon>
        <taxon>Rhabditina</taxon>
        <taxon>Rhabditomorpha</taxon>
        <taxon>Strongyloidea</taxon>
        <taxon>Ancylostomatidae</taxon>
        <taxon>Ancylostomatinae</taxon>
        <taxon>Ancylostoma</taxon>
    </lineage>
</organism>
<evidence type="ECO:0000313" key="2">
    <source>
        <dbReference type="Proteomes" id="UP000054047"/>
    </source>
</evidence>
<reference evidence="1 2" key="1">
    <citation type="submission" date="2013-12" db="EMBL/GenBank/DDBJ databases">
        <title>Draft genome of the parsitic nematode Ancylostoma duodenale.</title>
        <authorList>
            <person name="Mitreva M."/>
        </authorList>
    </citation>
    <scope>NUCLEOTIDE SEQUENCE [LARGE SCALE GENOMIC DNA]</scope>
    <source>
        <strain evidence="1 2">Zhejiang</strain>
    </source>
</reference>
<sequence>MKALRTELVTPQKSPEQPQLLELAAKFATLPFPQHWLKQFWATAFQCHIDGEATPGQQFSKYLSLTHFKRERFRRECSYKQMLNVTAIAPDVDIAPISIAVISLQG</sequence>
<accession>A0A0C2GIM9</accession>
<dbReference type="AlphaFoldDB" id="A0A0C2GIM9"/>
<dbReference type="Proteomes" id="UP000054047">
    <property type="component" value="Unassembled WGS sequence"/>
</dbReference>
<gene>
    <name evidence="1" type="ORF">ANCDUO_11051</name>
</gene>
<name>A0A0C2GIM9_9BILA</name>
<proteinExistence type="predicted"/>
<keyword evidence="2" id="KW-1185">Reference proteome</keyword>